<proteinExistence type="predicted"/>
<comment type="caution">
    <text evidence="1">The sequence shown here is derived from an EMBL/GenBank/DDBJ whole genome shotgun (WGS) entry which is preliminary data.</text>
</comment>
<accession>A0ABS8NT69</accession>
<reference evidence="1" key="1">
    <citation type="submission" date="2021-02" db="EMBL/GenBank/DDBJ databases">
        <title>Copper resistance gene diversity in local Xanthomonas species at agrochemical polluted sites in Trinidad, Trinidad and Tobago.</title>
        <authorList>
            <person name="Ramnarine S.D.B.J."/>
            <person name="Ramsubhag A."/>
            <person name="Jayaraman J."/>
        </authorList>
    </citation>
    <scope>NUCLEOTIDE SEQUENCE</scope>
    <source>
        <strain evidence="1">CaNP6A</strain>
    </source>
</reference>
<dbReference type="Proteomes" id="UP001430396">
    <property type="component" value="Unassembled WGS sequence"/>
</dbReference>
<gene>
    <name evidence="1" type="ORF">JWH11_07430</name>
</gene>
<evidence type="ECO:0000313" key="2">
    <source>
        <dbReference type="Proteomes" id="UP001430396"/>
    </source>
</evidence>
<protein>
    <submittedName>
        <fullName evidence="1">Uncharacterized protein</fullName>
    </submittedName>
</protein>
<organism evidence="1 2">
    <name type="scientific">Xanthomonas melonis</name>
    <dbReference type="NCBI Taxonomy" id="56456"/>
    <lineage>
        <taxon>Bacteria</taxon>
        <taxon>Pseudomonadati</taxon>
        <taxon>Pseudomonadota</taxon>
        <taxon>Gammaproteobacteria</taxon>
        <taxon>Lysobacterales</taxon>
        <taxon>Lysobacteraceae</taxon>
        <taxon>Xanthomonas</taxon>
    </lineage>
</organism>
<keyword evidence="2" id="KW-1185">Reference proteome</keyword>
<evidence type="ECO:0000313" key="1">
    <source>
        <dbReference type="EMBL" id="MCD0266276.1"/>
    </source>
</evidence>
<sequence>MDYSFGELPDFMMGGGVAFTNSCVAVGTLSEIDGETTIIMTDSLSDIDVPDHLIFDGVLKTLEGNLSICDVANKNLLTIKNSMPDLHVQVFVNDISEPDLIVVFVPKN</sequence>
<name>A0ABS8NT69_9XANT</name>
<dbReference type="EMBL" id="JAFFQI010000186">
    <property type="protein sequence ID" value="MCD0266276.1"/>
    <property type="molecule type" value="Genomic_DNA"/>
</dbReference>